<evidence type="ECO:0000313" key="2">
    <source>
        <dbReference type="Proteomes" id="UP000712281"/>
    </source>
</evidence>
<organism evidence="1 2">
    <name type="scientific">Brassica cretica</name>
    <name type="common">Mustard</name>
    <dbReference type="NCBI Taxonomy" id="69181"/>
    <lineage>
        <taxon>Eukaryota</taxon>
        <taxon>Viridiplantae</taxon>
        <taxon>Streptophyta</taxon>
        <taxon>Embryophyta</taxon>
        <taxon>Tracheophyta</taxon>
        <taxon>Spermatophyta</taxon>
        <taxon>Magnoliopsida</taxon>
        <taxon>eudicotyledons</taxon>
        <taxon>Gunneridae</taxon>
        <taxon>Pentapetalae</taxon>
        <taxon>rosids</taxon>
        <taxon>malvids</taxon>
        <taxon>Brassicales</taxon>
        <taxon>Brassicaceae</taxon>
        <taxon>Brassiceae</taxon>
        <taxon>Brassica</taxon>
    </lineage>
</organism>
<name>A0A8S9FTR2_BRACR</name>
<dbReference type="EMBL" id="QGKW02002228">
    <property type="protein sequence ID" value="KAF2536551.1"/>
    <property type="molecule type" value="Genomic_DNA"/>
</dbReference>
<evidence type="ECO:0000313" key="1">
    <source>
        <dbReference type="EMBL" id="KAF2536551.1"/>
    </source>
</evidence>
<reference evidence="1" key="1">
    <citation type="submission" date="2019-12" db="EMBL/GenBank/DDBJ databases">
        <title>Genome sequencing and annotation of Brassica cretica.</title>
        <authorList>
            <person name="Studholme D.J."/>
            <person name="Sarris P.F."/>
        </authorList>
    </citation>
    <scope>NUCLEOTIDE SEQUENCE</scope>
    <source>
        <strain evidence="1">PFS-001/15</strain>
        <tissue evidence="1">Leaf</tissue>
    </source>
</reference>
<sequence>MSHAVFLSRWRLCYCLFWRFRRTIGNLLYGDRRTGRSSLRFLRLIRSSDFGFMGFDPGSGSDQVIQLAFCLKMLDGYSVPVIEPNMKMTPSQRSIMNLSGRNRCLR</sequence>
<dbReference type="AlphaFoldDB" id="A0A8S9FTR2"/>
<proteinExistence type="predicted"/>
<protein>
    <submittedName>
        <fullName evidence="1">Uncharacterized protein</fullName>
    </submittedName>
</protein>
<accession>A0A8S9FTR2</accession>
<gene>
    <name evidence="1" type="ORF">F2Q68_00021039</name>
</gene>
<comment type="caution">
    <text evidence="1">The sequence shown here is derived from an EMBL/GenBank/DDBJ whole genome shotgun (WGS) entry which is preliminary data.</text>
</comment>
<dbReference type="Proteomes" id="UP000712281">
    <property type="component" value="Unassembled WGS sequence"/>
</dbReference>